<comment type="caution">
    <text evidence="1">The sequence shown here is derived from an EMBL/GenBank/DDBJ whole genome shotgun (WGS) entry which is preliminary data.</text>
</comment>
<dbReference type="RefSeq" id="WP_186853923.1">
    <property type="nucleotide sequence ID" value="NZ_JACOPG010000001.1"/>
</dbReference>
<dbReference type="EMBL" id="JACOPG010000001">
    <property type="protein sequence ID" value="MBC5685722.1"/>
    <property type="molecule type" value="Genomic_DNA"/>
</dbReference>
<keyword evidence="2" id="KW-1185">Reference proteome</keyword>
<organism evidence="1 2">
    <name type="scientific">Roseburia lenta</name>
    <dbReference type="NCBI Taxonomy" id="2763061"/>
    <lineage>
        <taxon>Bacteria</taxon>
        <taxon>Bacillati</taxon>
        <taxon>Bacillota</taxon>
        <taxon>Clostridia</taxon>
        <taxon>Lachnospirales</taxon>
        <taxon>Lachnospiraceae</taxon>
        <taxon>Roseburia</taxon>
    </lineage>
</organism>
<protein>
    <submittedName>
        <fullName evidence="1">Uncharacterized protein</fullName>
    </submittedName>
</protein>
<name>A0ABR7GE49_9FIRM</name>
<reference evidence="1 2" key="1">
    <citation type="submission" date="2020-08" db="EMBL/GenBank/DDBJ databases">
        <title>Genome public.</title>
        <authorList>
            <person name="Liu C."/>
            <person name="Sun Q."/>
        </authorList>
    </citation>
    <scope>NUCLEOTIDE SEQUENCE [LARGE SCALE GENOMIC DNA]</scope>
    <source>
        <strain evidence="1 2">NSJ-9</strain>
    </source>
</reference>
<evidence type="ECO:0000313" key="1">
    <source>
        <dbReference type="EMBL" id="MBC5685722.1"/>
    </source>
</evidence>
<evidence type="ECO:0000313" key="2">
    <source>
        <dbReference type="Proteomes" id="UP000643810"/>
    </source>
</evidence>
<sequence>MKKRGKIILGILAALIVVAGGAFYTWAQQPSSRLLLSSIYFMEVTLKNPGYLLHDIDIMEMCRDYGNGDTELTGKVGLSGMQQVKSSIYFDVDAKRSFAQKRISSKMDMDLLWVDMGELDFYAEDQTVYMEAPLLGDDIGYAFPTGQDLFLKMPDLTSDIDKTWFKDHMQDIADLTKQISIDQTGKTIEDEDGTVSEEFVITIPQGCGQFIWDLLGIDAPDYDVVCSMYLTKHNHLRRLSVDMSDVLDGASMVVDGEDVGTAYMYYELPDDERVEMKMVRNPDYSHWIDAEMTYYANTGKQYKMTSHITWQEAEDGFSLKATDMVMTCDGDTMAKGYFKGQMREVTEGLPDLFGDQADYIHNLEALDWKEVRDDTEGFVNDVLGKTSFSVFMDDDK</sequence>
<proteinExistence type="predicted"/>
<gene>
    <name evidence="1" type="ORF">H8R94_03665</name>
</gene>
<dbReference type="Proteomes" id="UP000643810">
    <property type="component" value="Unassembled WGS sequence"/>
</dbReference>
<accession>A0ABR7GE49</accession>